<dbReference type="STRING" id="6238.A8XMK1"/>
<keyword evidence="11 14" id="KW-0472">Membrane</keyword>
<dbReference type="InterPro" id="IPR013761">
    <property type="entry name" value="SAM/pointed_sf"/>
</dbReference>
<evidence type="ECO:0000256" key="1">
    <source>
        <dbReference type="ARBA" id="ARBA00004479"/>
    </source>
</evidence>
<sequence length="550" mass="62310">MGNHRTLWNAFAFFCLIHIVGGAERVTRNVEVTAEEEKIRDKLGYEAIRDIHRDMDDDHSGSIDRNESTGFMKEDMQMRGSERTRRENKFHGDDEAITVDDLWEAWFESIERTWTNERLVEWLINDVNIPSIIETVKLKKIDGKILPRFASPTSDYLNKELGIKSSVYRQKLRLNSLDVVLFGYKDNNNKTKDILLAFLALLLTSLIFLYVRQKQKAQHKLNELSNKLTELKSMETEFEDVQKMLSDERSKRSISDGIVSKTEMENLRVQLEEAERRLEANTNGSGTPLALQPLLRRTCENEMAFLEKQRQDCFKEMKEAIEMVDRLQKKQGSVLSSLKLATGAASTSDQVDSKIFALKNRMEKIHTLTRETQERWMQIESLCGFPLLYLNETEHLNRAVNANSHFYNNSQEGTWIFLEFSKKKKKISGSSSSGSITNSANQQNLAKKPPSSITTTTSTSAPQATTSATIQFVPTGKTDGSIHSEDVSPVVEDQITIPRSLTQDLSEDMQSIVSGSTNGTSSGIKKRKGILPKLFRRNTSKSSSLGGTSN</sequence>
<dbReference type="eggNOG" id="KOG4403">
    <property type="taxonomic scope" value="Eukaryota"/>
</dbReference>
<dbReference type="AlphaFoldDB" id="A8XMK1"/>
<evidence type="ECO:0000256" key="7">
    <source>
        <dbReference type="ARBA" id="ARBA00022837"/>
    </source>
</evidence>
<dbReference type="HOGENOM" id="CLU_521989_0_0_1"/>
<dbReference type="Gene3D" id="1.10.150.50">
    <property type="entry name" value="Transcription Factor, Ets-1"/>
    <property type="match status" value="1"/>
</dbReference>
<evidence type="ECO:0000313" key="19">
    <source>
        <dbReference type="Proteomes" id="UP000008549"/>
    </source>
</evidence>
<feature type="compositionally biased region" description="Basic residues" evidence="13">
    <location>
        <begin position="524"/>
        <end position="539"/>
    </location>
</feature>
<dbReference type="GO" id="GO:0005886">
    <property type="term" value="C:plasma membrane"/>
    <property type="evidence" value="ECO:0000318"/>
    <property type="project" value="GO_Central"/>
</dbReference>
<dbReference type="Pfam" id="PF16533">
    <property type="entry name" value="SOAR"/>
    <property type="match status" value="1"/>
</dbReference>
<evidence type="ECO:0000256" key="9">
    <source>
        <dbReference type="ARBA" id="ARBA00023054"/>
    </source>
</evidence>
<dbReference type="GO" id="GO:0005246">
    <property type="term" value="F:calcium channel regulator activity"/>
    <property type="evidence" value="ECO:0000318"/>
    <property type="project" value="GO_Central"/>
</dbReference>
<feature type="compositionally biased region" description="Polar residues" evidence="13">
    <location>
        <begin position="497"/>
        <end position="523"/>
    </location>
</feature>
<keyword evidence="19" id="KW-1185">Reference proteome</keyword>
<feature type="transmembrane region" description="Helical" evidence="14">
    <location>
        <begin position="194"/>
        <end position="211"/>
    </location>
</feature>
<feature type="compositionally biased region" description="Polar residues" evidence="13">
    <location>
        <begin position="540"/>
        <end position="550"/>
    </location>
</feature>
<dbReference type="Gene3D" id="1.10.238.180">
    <property type="match status" value="1"/>
</dbReference>
<dbReference type="OMA" id="RRENKFH"/>
<keyword evidence="8 14" id="KW-1133">Transmembrane helix</keyword>
<dbReference type="PANTHER" id="PTHR15136:SF5">
    <property type="entry name" value="STROMAL INTERACTION MOLECULE HOMOLOG"/>
    <property type="match status" value="1"/>
</dbReference>
<keyword evidence="7" id="KW-0106">Calcium</keyword>
<feature type="signal peptide" evidence="15">
    <location>
        <begin position="1"/>
        <end position="22"/>
    </location>
</feature>
<dbReference type="WormBase" id="CBG15699">
    <property type="protein sequence ID" value="CBP10091"/>
    <property type="gene ID" value="WBGene00035847"/>
    <property type="gene designation" value="Cbr-stim-1"/>
</dbReference>
<name>A8XMK1_CAEBR</name>
<dbReference type="InterPro" id="IPR057835">
    <property type="entry name" value="EF-hand_STIM1/2"/>
</dbReference>
<comment type="subcellular location">
    <subcellularLocation>
        <location evidence="1">Membrane</location>
        <topology evidence="1">Single-pass type I membrane protein</topology>
    </subcellularLocation>
</comment>
<evidence type="ECO:0000256" key="8">
    <source>
        <dbReference type="ARBA" id="ARBA00022989"/>
    </source>
</evidence>
<dbReference type="GO" id="GO:0002115">
    <property type="term" value="P:store-operated calcium entry"/>
    <property type="evidence" value="ECO:0000318"/>
    <property type="project" value="GO_Central"/>
</dbReference>
<feature type="region of interest" description="Disordered" evidence="13">
    <location>
        <begin position="428"/>
        <end position="550"/>
    </location>
</feature>
<evidence type="ECO:0000259" key="17">
    <source>
        <dbReference type="Pfam" id="PF25578"/>
    </source>
</evidence>
<reference evidence="18 19" key="2">
    <citation type="journal article" date="2011" name="PLoS Genet.">
        <title>Caenorhabditis briggsae recombinant inbred line genotypes reveal inter-strain incompatibility and the evolution of recombination.</title>
        <authorList>
            <person name="Ross J.A."/>
            <person name="Koboldt D.C."/>
            <person name="Staisch J.E."/>
            <person name="Chamberlin H.M."/>
            <person name="Gupta B.P."/>
            <person name="Miller R.D."/>
            <person name="Baird S.E."/>
            <person name="Haag E.S."/>
        </authorList>
    </citation>
    <scope>NUCLEOTIDE SEQUENCE [LARGE SCALE GENOMIC DNA]</scope>
    <source>
        <strain evidence="18 19">AF16</strain>
    </source>
</reference>
<keyword evidence="9 12" id="KW-0175">Coiled coil</keyword>
<evidence type="ECO:0000256" key="3">
    <source>
        <dbReference type="ARBA" id="ARBA00022568"/>
    </source>
</evidence>
<dbReference type="InParanoid" id="A8XMK1"/>
<dbReference type="InterPro" id="IPR032393">
    <property type="entry name" value="SOAR_STIM1/2"/>
</dbReference>
<dbReference type="GO" id="GO:0006874">
    <property type="term" value="P:intracellular calcium ion homeostasis"/>
    <property type="evidence" value="ECO:0000318"/>
    <property type="project" value="GO_Central"/>
</dbReference>
<protein>
    <submittedName>
        <fullName evidence="18">Protein CBR-STIM-1</fullName>
    </submittedName>
</protein>
<feature type="compositionally biased region" description="Low complexity" evidence="13">
    <location>
        <begin position="449"/>
        <end position="471"/>
    </location>
</feature>
<proteinExistence type="predicted"/>
<dbReference type="Proteomes" id="UP000008549">
    <property type="component" value="Unassembled WGS sequence"/>
</dbReference>
<dbReference type="CDD" id="cd11722">
    <property type="entry name" value="SOAR"/>
    <property type="match status" value="1"/>
</dbReference>
<evidence type="ECO:0000259" key="16">
    <source>
        <dbReference type="Pfam" id="PF16533"/>
    </source>
</evidence>
<evidence type="ECO:0000256" key="11">
    <source>
        <dbReference type="ARBA" id="ARBA00023136"/>
    </source>
</evidence>
<evidence type="ECO:0000256" key="4">
    <source>
        <dbReference type="ARBA" id="ARBA00022692"/>
    </source>
</evidence>
<dbReference type="EMBL" id="HE600979">
    <property type="protein sequence ID" value="CAP33877.2"/>
    <property type="molecule type" value="Genomic_DNA"/>
</dbReference>
<evidence type="ECO:0000256" key="13">
    <source>
        <dbReference type="SAM" id="MobiDB-lite"/>
    </source>
</evidence>
<reference evidence="18 19" key="1">
    <citation type="journal article" date="2003" name="PLoS Biol.">
        <title>The genome sequence of Caenorhabditis briggsae: a platform for comparative genomics.</title>
        <authorList>
            <person name="Stein L.D."/>
            <person name="Bao Z."/>
            <person name="Blasiar D."/>
            <person name="Blumenthal T."/>
            <person name="Brent M.R."/>
            <person name="Chen N."/>
            <person name="Chinwalla A."/>
            <person name="Clarke L."/>
            <person name="Clee C."/>
            <person name="Coghlan A."/>
            <person name="Coulson A."/>
            <person name="D'Eustachio P."/>
            <person name="Fitch D.H."/>
            <person name="Fulton L.A."/>
            <person name="Fulton R.E."/>
            <person name="Griffiths-Jones S."/>
            <person name="Harris T.W."/>
            <person name="Hillier L.W."/>
            <person name="Kamath R."/>
            <person name="Kuwabara P.E."/>
            <person name="Mardis E.R."/>
            <person name="Marra M.A."/>
            <person name="Miner T.L."/>
            <person name="Minx P."/>
            <person name="Mullikin J.C."/>
            <person name="Plumb R.W."/>
            <person name="Rogers J."/>
            <person name="Schein J.E."/>
            <person name="Sohrmann M."/>
            <person name="Spieth J."/>
            <person name="Stajich J.E."/>
            <person name="Wei C."/>
            <person name="Willey D."/>
            <person name="Wilson R.K."/>
            <person name="Durbin R."/>
            <person name="Waterston R.H."/>
        </authorList>
    </citation>
    <scope>NUCLEOTIDE SEQUENCE [LARGE SCALE GENOMIC DNA]</scope>
    <source>
        <strain evidence="18 19">AF16</strain>
    </source>
</reference>
<keyword evidence="3" id="KW-0109">Calcium transport</keyword>
<dbReference type="GO" id="GO:0051049">
    <property type="term" value="P:regulation of transport"/>
    <property type="evidence" value="ECO:0007669"/>
    <property type="project" value="UniProtKB-ARBA"/>
</dbReference>
<dbReference type="FunFam" id="1.10.238.180:FF:000001">
    <property type="entry name" value="Stromal interaction molecule 1"/>
    <property type="match status" value="1"/>
</dbReference>
<keyword evidence="2" id="KW-0813">Transport</keyword>
<dbReference type="GO" id="GO:0005783">
    <property type="term" value="C:endoplasmic reticulum"/>
    <property type="evidence" value="ECO:0000318"/>
    <property type="project" value="GO_Central"/>
</dbReference>
<dbReference type="Pfam" id="PF25578">
    <property type="entry name" value="EF-hand_STIM1"/>
    <property type="match status" value="1"/>
</dbReference>
<accession>A8XMK1</accession>
<organism evidence="18 19">
    <name type="scientific">Caenorhabditis briggsae</name>
    <dbReference type="NCBI Taxonomy" id="6238"/>
    <lineage>
        <taxon>Eukaryota</taxon>
        <taxon>Metazoa</taxon>
        <taxon>Ecdysozoa</taxon>
        <taxon>Nematoda</taxon>
        <taxon>Chromadorea</taxon>
        <taxon>Rhabditida</taxon>
        <taxon>Rhabditina</taxon>
        <taxon>Rhabditomorpha</taxon>
        <taxon>Rhabditoidea</taxon>
        <taxon>Rhabditidae</taxon>
        <taxon>Peloderinae</taxon>
        <taxon>Caenorhabditis</taxon>
    </lineage>
</organism>
<dbReference type="GO" id="GO:0005509">
    <property type="term" value="F:calcium ion binding"/>
    <property type="evidence" value="ECO:0000318"/>
    <property type="project" value="GO_Central"/>
</dbReference>
<evidence type="ECO:0000256" key="2">
    <source>
        <dbReference type="ARBA" id="ARBA00022448"/>
    </source>
</evidence>
<dbReference type="PANTHER" id="PTHR15136">
    <property type="entry name" value="STROMAL INTERACTION MOLECULE HOMOLOG"/>
    <property type="match status" value="1"/>
</dbReference>
<dbReference type="SUPFAM" id="SSF47769">
    <property type="entry name" value="SAM/Pointed domain"/>
    <property type="match status" value="1"/>
</dbReference>
<evidence type="ECO:0000256" key="10">
    <source>
        <dbReference type="ARBA" id="ARBA00023065"/>
    </source>
</evidence>
<gene>
    <name evidence="20" type="primary">stim-1</name>
    <name evidence="18" type="synonym">Cbr-stim-1</name>
    <name evidence="20" type="ORF">CBG15699</name>
    <name evidence="18" type="ORF">CBG_15699</name>
</gene>
<feature type="coiled-coil region" evidence="12">
    <location>
        <begin position="214"/>
        <end position="284"/>
    </location>
</feature>
<dbReference type="FunCoup" id="A8XMK1">
    <property type="interactions" value="2257"/>
</dbReference>
<evidence type="ECO:0000256" key="14">
    <source>
        <dbReference type="SAM" id="Phobius"/>
    </source>
</evidence>
<dbReference type="Gene3D" id="1.10.287.3550">
    <property type="match status" value="1"/>
</dbReference>
<feature type="domain" description="STIM1/2 Orai1-activating region" evidence="16">
    <location>
        <begin position="287"/>
        <end position="387"/>
    </location>
</feature>
<dbReference type="InterPro" id="IPR037608">
    <property type="entry name" value="STIM1/2"/>
</dbReference>
<evidence type="ECO:0000256" key="12">
    <source>
        <dbReference type="SAM" id="Coils"/>
    </source>
</evidence>
<feature type="chain" id="PRO_5002730766" evidence="15">
    <location>
        <begin position="23"/>
        <end position="550"/>
    </location>
</feature>
<evidence type="ECO:0000313" key="20">
    <source>
        <dbReference type="WormBase" id="CBG15699"/>
    </source>
</evidence>
<evidence type="ECO:0000256" key="5">
    <source>
        <dbReference type="ARBA" id="ARBA00022723"/>
    </source>
</evidence>
<evidence type="ECO:0000256" key="15">
    <source>
        <dbReference type="SAM" id="SignalP"/>
    </source>
</evidence>
<evidence type="ECO:0000313" key="18">
    <source>
        <dbReference type="EMBL" id="CAP33877.2"/>
    </source>
</evidence>
<keyword evidence="6 15" id="KW-0732">Signal</keyword>
<feature type="domain" description="STIM1/2 EF-hand" evidence="17">
    <location>
        <begin position="38"/>
        <end position="106"/>
    </location>
</feature>
<evidence type="ECO:0000256" key="6">
    <source>
        <dbReference type="ARBA" id="ARBA00022729"/>
    </source>
</evidence>
<keyword evidence="10" id="KW-0406">Ion transport</keyword>
<keyword evidence="4 14" id="KW-0812">Transmembrane</keyword>
<keyword evidence="5" id="KW-0479">Metal-binding</keyword>